<keyword evidence="2" id="KW-0732">Signal</keyword>
<evidence type="ECO:0000313" key="3">
    <source>
        <dbReference type="EMBL" id="KAF1989663.1"/>
    </source>
</evidence>
<evidence type="ECO:0000256" key="1">
    <source>
        <dbReference type="SAM" id="MobiDB-lite"/>
    </source>
</evidence>
<feature type="compositionally biased region" description="Basic and acidic residues" evidence="1">
    <location>
        <begin position="73"/>
        <end position="85"/>
    </location>
</feature>
<protein>
    <submittedName>
        <fullName evidence="3">Uncharacterized protein</fullName>
    </submittedName>
</protein>
<reference evidence="3" key="1">
    <citation type="journal article" date="2020" name="Stud. Mycol.">
        <title>101 Dothideomycetes genomes: a test case for predicting lifestyles and emergence of pathogens.</title>
        <authorList>
            <person name="Haridas S."/>
            <person name="Albert R."/>
            <person name="Binder M."/>
            <person name="Bloem J."/>
            <person name="Labutti K."/>
            <person name="Salamov A."/>
            <person name="Andreopoulos B."/>
            <person name="Baker S."/>
            <person name="Barry K."/>
            <person name="Bills G."/>
            <person name="Bluhm B."/>
            <person name="Cannon C."/>
            <person name="Castanera R."/>
            <person name="Culley D."/>
            <person name="Daum C."/>
            <person name="Ezra D."/>
            <person name="Gonzalez J."/>
            <person name="Henrissat B."/>
            <person name="Kuo A."/>
            <person name="Liang C."/>
            <person name="Lipzen A."/>
            <person name="Lutzoni F."/>
            <person name="Magnuson J."/>
            <person name="Mondo S."/>
            <person name="Nolan M."/>
            <person name="Ohm R."/>
            <person name="Pangilinan J."/>
            <person name="Park H.-J."/>
            <person name="Ramirez L."/>
            <person name="Alfaro M."/>
            <person name="Sun H."/>
            <person name="Tritt A."/>
            <person name="Yoshinaga Y."/>
            <person name="Zwiers L.-H."/>
            <person name="Turgeon B."/>
            <person name="Goodwin S."/>
            <person name="Spatafora J."/>
            <person name="Crous P."/>
            <person name="Grigoriev I."/>
        </authorList>
    </citation>
    <scope>NUCLEOTIDE SEQUENCE</scope>
    <source>
        <strain evidence="3">CBS 113979</strain>
    </source>
</reference>
<keyword evidence="4" id="KW-1185">Reference proteome</keyword>
<dbReference type="Proteomes" id="UP000800041">
    <property type="component" value="Unassembled WGS sequence"/>
</dbReference>
<sequence length="85" mass="9065">MALANGYLGLGLLGPTLWIAGSSAESYHVGSVGSWSSRRTGSGSQFAQRCGSGFNKLDTMDGKTNHHPNSAVEKSRLPRETRIKD</sequence>
<dbReference type="AlphaFoldDB" id="A0A6G1H8V6"/>
<evidence type="ECO:0000256" key="2">
    <source>
        <dbReference type="SAM" id="SignalP"/>
    </source>
</evidence>
<evidence type="ECO:0000313" key="4">
    <source>
        <dbReference type="Proteomes" id="UP000800041"/>
    </source>
</evidence>
<dbReference type="EMBL" id="ML977144">
    <property type="protein sequence ID" value="KAF1989663.1"/>
    <property type="molecule type" value="Genomic_DNA"/>
</dbReference>
<name>A0A6G1H8V6_9PEZI</name>
<feature type="region of interest" description="Disordered" evidence="1">
    <location>
        <begin position="54"/>
        <end position="85"/>
    </location>
</feature>
<proteinExistence type="predicted"/>
<gene>
    <name evidence="3" type="ORF">K402DRAFT_390625</name>
</gene>
<accession>A0A6G1H8V6</accession>
<organism evidence="3 4">
    <name type="scientific">Aulographum hederae CBS 113979</name>
    <dbReference type="NCBI Taxonomy" id="1176131"/>
    <lineage>
        <taxon>Eukaryota</taxon>
        <taxon>Fungi</taxon>
        <taxon>Dikarya</taxon>
        <taxon>Ascomycota</taxon>
        <taxon>Pezizomycotina</taxon>
        <taxon>Dothideomycetes</taxon>
        <taxon>Pleosporomycetidae</taxon>
        <taxon>Aulographales</taxon>
        <taxon>Aulographaceae</taxon>
    </lineage>
</organism>
<feature type="chain" id="PRO_5026285102" evidence="2">
    <location>
        <begin position="25"/>
        <end position="85"/>
    </location>
</feature>
<feature type="signal peptide" evidence="2">
    <location>
        <begin position="1"/>
        <end position="24"/>
    </location>
</feature>